<dbReference type="Pfam" id="PF06772">
    <property type="entry name" value="LtrA"/>
    <property type="match status" value="1"/>
</dbReference>
<organism evidence="2 3">
    <name type="scientific">Amycolatopsis cihanbeyliensis</name>
    <dbReference type="NCBI Taxonomy" id="1128664"/>
    <lineage>
        <taxon>Bacteria</taxon>
        <taxon>Bacillati</taxon>
        <taxon>Actinomycetota</taxon>
        <taxon>Actinomycetes</taxon>
        <taxon>Pseudonocardiales</taxon>
        <taxon>Pseudonocardiaceae</taxon>
        <taxon>Amycolatopsis</taxon>
    </lineage>
</organism>
<feature type="transmembrane region" description="Helical" evidence="1">
    <location>
        <begin position="208"/>
        <end position="225"/>
    </location>
</feature>
<keyword evidence="3" id="KW-1185">Reference proteome</keyword>
<feature type="transmembrane region" description="Helical" evidence="1">
    <location>
        <begin position="314"/>
        <end position="332"/>
    </location>
</feature>
<feature type="transmembrane region" description="Helical" evidence="1">
    <location>
        <begin position="276"/>
        <end position="294"/>
    </location>
</feature>
<accession>A0A542DQC2</accession>
<gene>
    <name evidence="2" type="ORF">FB471_5131</name>
</gene>
<proteinExistence type="predicted"/>
<feature type="transmembrane region" description="Helical" evidence="1">
    <location>
        <begin position="84"/>
        <end position="107"/>
    </location>
</feature>
<feature type="transmembrane region" description="Helical" evidence="1">
    <location>
        <begin position="54"/>
        <end position="72"/>
    </location>
</feature>
<dbReference type="AlphaFoldDB" id="A0A542DQC2"/>
<comment type="caution">
    <text evidence="2">The sequence shown here is derived from an EMBL/GenBank/DDBJ whole genome shotgun (WGS) entry which is preliminary data.</text>
</comment>
<dbReference type="PANTHER" id="PTHR36840">
    <property type="entry name" value="BLL5714 PROTEIN"/>
    <property type="match status" value="1"/>
</dbReference>
<name>A0A542DQC2_AMYCI</name>
<evidence type="ECO:0000313" key="3">
    <source>
        <dbReference type="Proteomes" id="UP000320876"/>
    </source>
</evidence>
<sequence length="389" mass="40684">MTAPLYRPMRARDPREARGQTPLELLFDLAFAAASGAAAIQFADTLRGTGWAEATLAFAMAFFAIWWAWLNFSWLMSAYDTGDGVTWLVTTLQVIGACVLAAGVPGAAAEQDFTVITIGYAVMRLPLAAQWARAAAGDPARRSTCLRYAAGLLVVQAGWLGRLALPGEWLLPVFLLLAAAEFAVPAWAQRAGRMPTNPGHLAGRYGRFTLTVAAQVVAAAIYAIQQAVAEDAARGPLALVAVLAVGLVGCLLWLYHALPHARLAAGPSPRLWEYGHFLIVGAVGAVGAGARFLAEGVVSGGAGAGGIQRWAAHPLALAVAVAVASIWLVCVLPSRQHPAGWVRARYPGCAVSVVLAPVAIPSPLWAAGTVGLLLLALAATEYRAWAGDR</sequence>
<evidence type="ECO:0000313" key="2">
    <source>
        <dbReference type="EMBL" id="TQJ05303.1"/>
    </source>
</evidence>
<dbReference type="PANTHER" id="PTHR36840:SF1">
    <property type="entry name" value="BLL5714 PROTEIN"/>
    <property type="match status" value="1"/>
</dbReference>
<dbReference type="EMBL" id="VFML01000001">
    <property type="protein sequence ID" value="TQJ05303.1"/>
    <property type="molecule type" value="Genomic_DNA"/>
</dbReference>
<dbReference type="RefSeq" id="WP_142000853.1">
    <property type="nucleotide sequence ID" value="NZ_VFML01000001.1"/>
</dbReference>
<reference evidence="2 3" key="1">
    <citation type="submission" date="2019-06" db="EMBL/GenBank/DDBJ databases">
        <title>Sequencing the genomes of 1000 actinobacteria strains.</title>
        <authorList>
            <person name="Klenk H.-P."/>
        </authorList>
    </citation>
    <scope>NUCLEOTIDE SEQUENCE [LARGE SCALE GENOMIC DNA]</scope>
    <source>
        <strain evidence="2 3">DSM 45679</strain>
    </source>
</reference>
<keyword evidence="1" id="KW-0472">Membrane</keyword>
<feature type="transmembrane region" description="Helical" evidence="1">
    <location>
        <begin position="144"/>
        <end position="163"/>
    </location>
</feature>
<evidence type="ECO:0000256" key="1">
    <source>
        <dbReference type="SAM" id="Phobius"/>
    </source>
</evidence>
<feature type="transmembrane region" description="Helical" evidence="1">
    <location>
        <begin position="169"/>
        <end position="188"/>
    </location>
</feature>
<dbReference type="InterPro" id="IPR010640">
    <property type="entry name" value="Low_temperature_requirement_A"/>
</dbReference>
<dbReference type="Proteomes" id="UP000320876">
    <property type="component" value="Unassembled WGS sequence"/>
</dbReference>
<feature type="transmembrane region" description="Helical" evidence="1">
    <location>
        <begin position="237"/>
        <end position="255"/>
    </location>
</feature>
<dbReference type="OrthoDB" id="7698234at2"/>
<keyword evidence="1" id="KW-0812">Transmembrane</keyword>
<keyword evidence="1" id="KW-1133">Transmembrane helix</keyword>
<protein>
    <submittedName>
        <fullName evidence="2">Low temperature requirement protein LtrA</fullName>
    </submittedName>
</protein>